<comment type="caution">
    <text evidence="2">The sequence shown here is derived from an EMBL/GenBank/DDBJ whole genome shotgun (WGS) entry which is preliminary data.</text>
</comment>
<evidence type="ECO:0000256" key="1">
    <source>
        <dbReference type="SAM" id="MobiDB-lite"/>
    </source>
</evidence>
<dbReference type="Pfam" id="PF23719">
    <property type="entry name" value="VapB"/>
    <property type="match status" value="1"/>
</dbReference>
<gene>
    <name evidence="2" type="ORF">CTKZ_25930</name>
</gene>
<feature type="region of interest" description="Disordered" evidence="1">
    <location>
        <begin position="101"/>
        <end position="128"/>
    </location>
</feature>
<dbReference type="AlphaFoldDB" id="A0A401V2B1"/>
<organism evidence="2 3">
    <name type="scientific">Cellulomonas algicola</name>
    <dbReference type="NCBI Taxonomy" id="2071633"/>
    <lineage>
        <taxon>Bacteria</taxon>
        <taxon>Bacillati</taxon>
        <taxon>Actinomycetota</taxon>
        <taxon>Actinomycetes</taxon>
        <taxon>Micrococcales</taxon>
        <taxon>Cellulomonadaceae</taxon>
        <taxon>Cellulomonas</taxon>
    </lineage>
</organism>
<evidence type="ECO:0000313" key="3">
    <source>
        <dbReference type="Proteomes" id="UP000288246"/>
    </source>
</evidence>
<name>A0A401V2B1_9CELL</name>
<protein>
    <recommendedName>
        <fullName evidence="4">Antitoxin VapB</fullName>
    </recommendedName>
</protein>
<dbReference type="InterPro" id="IPR014447">
    <property type="entry name" value="VapB-like_prob"/>
</dbReference>
<sequence>MIFKAVGEGRPYPDHGYESPRQWAEVSPRVVRLDQLVTTKRTLDLDALLAEDSTFYGDLFAHVVQYKGVMYLEDGLHRAVRAALQQRAVLHARVLVVESGGGASAAEEPGGEPAEDLASDATSETVEP</sequence>
<dbReference type="RefSeq" id="WP_235843487.1">
    <property type="nucleotide sequence ID" value="NZ_BHYL01000224.1"/>
</dbReference>
<dbReference type="Proteomes" id="UP000288246">
    <property type="component" value="Unassembled WGS sequence"/>
</dbReference>
<evidence type="ECO:0008006" key="4">
    <source>
        <dbReference type="Google" id="ProtNLM"/>
    </source>
</evidence>
<proteinExistence type="predicted"/>
<evidence type="ECO:0000313" key="2">
    <source>
        <dbReference type="EMBL" id="GCD21031.1"/>
    </source>
</evidence>
<feature type="compositionally biased region" description="Acidic residues" evidence="1">
    <location>
        <begin position="109"/>
        <end position="118"/>
    </location>
</feature>
<reference evidence="2 3" key="1">
    <citation type="submission" date="2018-11" db="EMBL/GenBank/DDBJ databases">
        <title>Draft genome sequence of Cellulomonas takizawaensis strain TKZ-21.</title>
        <authorList>
            <person name="Yamamura H."/>
            <person name="Hayashi T."/>
            <person name="Hamada M."/>
            <person name="Serisawa Y."/>
            <person name="Matsuyama K."/>
            <person name="Nakagawa Y."/>
            <person name="Otoguro M."/>
            <person name="Yanagida F."/>
            <person name="Hayakawa M."/>
        </authorList>
    </citation>
    <scope>NUCLEOTIDE SEQUENCE [LARGE SCALE GENOMIC DNA]</scope>
    <source>
        <strain evidence="2 3">TKZ-21</strain>
    </source>
</reference>
<keyword evidence="3" id="KW-1185">Reference proteome</keyword>
<dbReference type="EMBL" id="BHYL01000224">
    <property type="protein sequence ID" value="GCD21031.1"/>
    <property type="molecule type" value="Genomic_DNA"/>
</dbReference>
<accession>A0A401V2B1</accession>